<dbReference type="Proteomes" id="UP000005239">
    <property type="component" value="Unassembled WGS sequence"/>
</dbReference>
<keyword evidence="2" id="KW-1185">Reference proteome</keyword>
<evidence type="ECO:0000313" key="1">
    <source>
        <dbReference type="EnsemblMetazoa" id="PPA37663.1"/>
    </source>
</evidence>
<accession>A0A2A6BAJ1</accession>
<reference evidence="1" key="2">
    <citation type="submission" date="2022-06" db="UniProtKB">
        <authorList>
            <consortium name="EnsemblMetazoa"/>
        </authorList>
    </citation>
    <scope>IDENTIFICATION</scope>
    <source>
        <strain evidence="1">PS312</strain>
    </source>
</reference>
<proteinExistence type="predicted"/>
<evidence type="ECO:0000313" key="2">
    <source>
        <dbReference type="Proteomes" id="UP000005239"/>
    </source>
</evidence>
<reference evidence="2" key="1">
    <citation type="journal article" date="2008" name="Nat. Genet.">
        <title>The Pristionchus pacificus genome provides a unique perspective on nematode lifestyle and parasitism.</title>
        <authorList>
            <person name="Dieterich C."/>
            <person name="Clifton S.W."/>
            <person name="Schuster L.N."/>
            <person name="Chinwalla A."/>
            <person name="Delehaunty K."/>
            <person name="Dinkelacker I."/>
            <person name="Fulton L."/>
            <person name="Fulton R."/>
            <person name="Godfrey J."/>
            <person name="Minx P."/>
            <person name="Mitreva M."/>
            <person name="Roeseler W."/>
            <person name="Tian H."/>
            <person name="Witte H."/>
            <person name="Yang S.P."/>
            <person name="Wilson R.K."/>
            <person name="Sommer R.J."/>
        </authorList>
    </citation>
    <scope>NUCLEOTIDE SEQUENCE [LARGE SCALE GENOMIC DNA]</scope>
    <source>
        <strain evidence="2">PS312</strain>
    </source>
</reference>
<sequence length="186" mass="20000">MIFGESSSVSLGNPTSIAHLDHQEEDSGRILIVSSDLRSRKAPFKKTTSGQPAMLVHYVLLIAVLAGGAYSTAAEPNKDSKTKNQDEQTKFCDNSIKAIASWSMMGLGVVAILNMTIVGVVFYTLFAINGIPSECEKLTSSVHWLNRTAIRSALGPSAKQSLNDYAKSLPELVGLTGEKNIADKKE</sequence>
<name>A0A2A6BAJ1_PRIPA</name>
<accession>A0A8R1YXC1</accession>
<dbReference type="AlphaFoldDB" id="A0A2A6BAJ1"/>
<dbReference type="OrthoDB" id="5871660at2759"/>
<gene>
    <name evidence="1" type="primary">WBGene00276032</name>
</gene>
<protein>
    <submittedName>
        <fullName evidence="1">Uncharacterized protein</fullName>
    </submittedName>
</protein>
<organism evidence="1 2">
    <name type="scientific">Pristionchus pacificus</name>
    <name type="common">Parasitic nematode worm</name>
    <dbReference type="NCBI Taxonomy" id="54126"/>
    <lineage>
        <taxon>Eukaryota</taxon>
        <taxon>Metazoa</taxon>
        <taxon>Ecdysozoa</taxon>
        <taxon>Nematoda</taxon>
        <taxon>Chromadorea</taxon>
        <taxon>Rhabditida</taxon>
        <taxon>Rhabditina</taxon>
        <taxon>Diplogasteromorpha</taxon>
        <taxon>Diplogasteroidea</taxon>
        <taxon>Neodiplogasteridae</taxon>
        <taxon>Pristionchus</taxon>
    </lineage>
</organism>
<dbReference type="EnsemblMetazoa" id="PPA37663.1">
    <property type="protein sequence ID" value="PPA37663.1"/>
    <property type="gene ID" value="WBGene00276032"/>
</dbReference>